<gene>
    <name evidence="2" type="ORF">CSOJ01_15154</name>
</gene>
<name>A0A8H6INW9_9PEZI</name>
<sequence length="324" mass="37038">MDTHRPLLTQDEFLNAQHKQDALLKDEIRSVRRNVASLRLEVKRLHAYTKNSNLKNPMLPITPIPKRAEGDREMFPEDRLFPEHARQFYAMRKVSSADAHTHRAAMLIYLVDFYNVEYSAWEQDDPRDYDYEAYESSSEPELPTRQSGPKLGLEDAVLSYPDRAVEALETILGINEENFIRFRERAAALRPSLPARPAKRQQRFSDPIGREAERASPSGTPRGTPPRTSKRLARTIVGRATERPEMADRAPAKHHDFTWVEPTERMEEEYNDGASEQTRITWDASAKARKRELVARFAMASRDDAVSEGSATNAETLSRFASPS</sequence>
<keyword evidence="3" id="KW-1185">Reference proteome</keyword>
<feature type="region of interest" description="Disordered" evidence="1">
    <location>
        <begin position="192"/>
        <end position="231"/>
    </location>
</feature>
<evidence type="ECO:0008006" key="4">
    <source>
        <dbReference type="Google" id="ProtNLM"/>
    </source>
</evidence>
<dbReference type="EMBL" id="WIGN01000586">
    <property type="protein sequence ID" value="KAF6787864.1"/>
    <property type="molecule type" value="Genomic_DNA"/>
</dbReference>
<accession>A0A8H6INW9</accession>
<feature type="compositionally biased region" description="Low complexity" evidence="1">
    <location>
        <begin position="216"/>
        <end position="227"/>
    </location>
</feature>
<evidence type="ECO:0000313" key="3">
    <source>
        <dbReference type="Proteomes" id="UP000652219"/>
    </source>
</evidence>
<feature type="compositionally biased region" description="Polar residues" evidence="1">
    <location>
        <begin position="309"/>
        <end position="324"/>
    </location>
</feature>
<evidence type="ECO:0000313" key="2">
    <source>
        <dbReference type="EMBL" id="KAF6787864.1"/>
    </source>
</evidence>
<reference evidence="2 3" key="1">
    <citation type="journal article" date="2020" name="Phytopathology">
        <title>Genome Sequence Resources of Colletotrichum truncatum, C. plurivorum, C. musicola, and C. sojae: Four Species Pathogenic to Soybean (Glycine max).</title>
        <authorList>
            <person name="Rogerio F."/>
            <person name="Boufleur T.R."/>
            <person name="Ciampi-Guillardi M."/>
            <person name="Sukno S.A."/>
            <person name="Thon M.R."/>
            <person name="Massola Junior N.S."/>
            <person name="Baroncelli R."/>
        </authorList>
    </citation>
    <scope>NUCLEOTIDE SEQUENCE [LARGE SCALE GENOMIC DNA]</scope>
    <source>
        <strain evidence="2 3">LFN0009</strain>
    </source>
</reference>
<evidence type="ECO:0000256" key="1">
    <source>
        <dbReference type="SAM" id="MobiDB-lite"/>
    </source>
</evidence>
<dbReference type="AlphaFoldDB" id="A0A8H6INW9"/>
<proteinExistence type="predicted"/>
<protein>
    <recommendedName>
        <fullName evidence="4">WAC domain-containing protein</fullName>
    </recommendedName>
</protein>
<comment type="caution">
    <text evidence="2">The sequence shown here is derived from an EMBL/GenBank/DDBJ whole genome shotgun (WGS) entry which is preliminary data.</text>
</comment>
<organism evidence="2 3">
    <name type="scientific">Colletotrichum sojae</name>
    <dbReference type="NCBI Taxonomy" id="2175907"/>
    <lineage>
        <taxon>Eukaryota</taxon>
        <taxon>Fungi</taxon>
        <taxon>Dikarya</taxon>
        <taxon>Ascomycota</taxon>
        <taxon>Pezizomycotina</taxon>
        <taxon>Sordariomycetes</taxon>
        <taxon>Hypocreomycetidae</taxon>
        <taxon>Glomerellales</taxon>
        <taxon>Glomerellaceae</taxon>
        <taxon>Colletotrichum</taxon>
        <taxon>Colletotrichum orchidearum species complex</taxon>
    </lineage>
</organism>
<dbReference type="Proteomes" id="UP000652219">
    <property type="component" value="Unassembled WGS sequence"/>
</dbReference>
<feature type="region of interest" description="Disordered" evidence="1">
    <location>
        <begin position="301"/>
        <end position="324"/>
    </location>
</feature>